<dbReference type="SUPFAM" id="SSF81606">
    <property type="entry name" value="PP2C-like"/>
    <property type="match status" value="1"/>
</dbReference>
<dbReference type="InterPro" id="IPR015655">
    <property type="entry name" value="PP2C"/>
</dbReference>
<dbReference type="GO" id="GO:0004722">
    <property type="term" value="F:protein serine/threonine phosphatase activity"/>
    <property type="evidence" value="ECO:0007669"/>
    <property type="project" value="InterPro"/>
</dbReference>
<dbReference type="OMA" id="YICCHSS"/>
<proteinExistence type="predicted"/>
<dbReference type="InterPro" id="IPR001932">
    <property type="entry name" value="PPM-type_phosphatase-like_dom"/>
</dbReference>
<reference evidence="3 4" key="1">
    <citation type="journal article" date="2018" name="Nat. Ecol. Evol.">
        <title>Genomic signatures of mitonuclear coevolution across populations of Tigriopus californicus.</title>
        <authorList>
            <person name="Barreto F.S."/>
            <person name="Watson E.T."/>
            <person name="Lima T.G."/>
            <person name="Willett C.S."/>
            <person name="Edmands S."/>
            <person name="Li W."/>
            <person name="Burton R.S."/>
        </authorList>
    </citation>
    <scope>NUCLEOTIDE SEQUENCE [LARGE SCALE GENOMIC DNA]</scope>
    <source>
        <strain evidence="3 4">San Diego</strain>
    </source>
</reference>
<evidence type="ECO:0000259" key="2">
    <source>
        <dbReference type="PROSITE" id="PS51746"/>
    </source>
</evidence>
<feature type="region of interest" description="Disordered" evidence="1">
    <location>
        <begin position="256"/>
        <end position="299"/>
    </location>
</feature>
<comment type="caution">
    <text evidence="3">The sequence shown here is derived from an EMBL/GenBank/DDBJ whole genome shotgun (WGS) entry which is preliminary data.</text>
</comment>
<protein>
    <recommendedName>
        <fullName evidence="2">PPM-type phosphatase domain-containing protein</fullName>
    </recommendedName>
</protein>
<dbReference type="PROSITE" id="PS51746">
    <property type="entry name" value="PPM_2"/>
    <property type="match status" value="1"/>
</dbReference>
<dbReference type="STRING" id="6832.A0A553P7U5"/>
<gene>
    <name evidence="3" type="ORF">TCAL_02554</name>
</gene>
<dbReference type="Gene3D" id="3.60.40.10">
    <property type="entry name" value="PPM-type phosphatase domain"/>
    <property type="match status" value="2"/>
</dbReference>
<accession>A0A553P7U5</accession>
<keyword evidence="4" id="KW-1185">Reference proteome</keyword>
<dbReference type="Pfam" id="PF00481">
    <property type="entry name" value="PP2C"/>
    <property type="match status" value="1"/>
</dbReference>
<sequence length="530" mass="59006">MDQDELEDQMLLTLLREHLMSVKESLGDLAQALNIPLDLLDGKSEAIVVFSILICVLCWLVKSQSFSKIHKYLLLNADGSLLMDSTVWEHQERNVVVCSVQGRRPTMEDRFILCSIPVVDGKSVKIASVLDGHGGQFAVDYVKKHFLANLTQKIKLLKALASQSLSNKEKLACLEKSRGDKIVTKPLLKFLKLSEADFKELCPKGKVQLEEMAKPKLSASAKKEPASNVSSGPIMSSRVKALEEVPTLKNHPIESVLTLNTSSPGLSKKKTSSSSACNSNAIIPKPKSNSKSNSRKPPMRRDLSELLLPEGQIAYDLLLKEEIAHVDIQLMQEGRKRFQIGGKRTYHWMPKSTLSSELMCVIPGTTLLFSIMDQDQLWVANVGDSRGILVNTKGEVTPLSYDHKPCQEKEKKRIEENGGYVEMNGVWRVQGILATSRALGDFPLKDKNLITCEPDVMKFKLRGSNPSFAVLASDGLWDTHTNEGVAHYVRKRLKKGRSPKDVARSLVEDAMDKDSLDNITVLLMDLKKYV</sequence>
<feature type="domain" description="PPM-type phosphatase" evidence="2">
    <location>
        <begin position="94"/>
        <end position="526"/>
    </location>
</feature>
<dbReference type="CDD" id="cd00143">
    <property type="entry name" value="PP2Cc"/>
    <property type="match status" value="1"/>
</dbReference>
<dbReference type="PANTHER" id="PTHR47992">
    <property type="entry name" value="PROTEIN PHOSPHATASE"/>
    <property type="match status" value="1"/>
</dbReference>
<evidence type="ECO:0000313" key="3">
    <source>
        <dbReference type="EMBL" id="TRY73761.1"/>
    </source>
</evidence>
<feature type="compositionally biased region" description="Low complexity" evidence="1">
    <location>
        <begin position="262"/>
        <end position="292"/>
    </location>
</feature>
<dbReference type="AlphaFoldDB" id="A0A553P7U5"/>
<dbReference type="Proteomes" id="UP000318571">
    <property type="component" value="Chromosome 3"/>
</dbReference>
<name>A0A553P7U5_TIGCA</name>
<dbReference type="SMART" id="SM00332">
    <property type="entry name" value="PP2Cc"/>
    <property type="match status" value="1"/>
</dbReference>
<organism evidence="3 4">
    <name type="scientific">Tigriopus californicus</name>
    <name type="common">Marine copepod</name>
    <dbReference type="NCBI Taxonomy" id="6832"/>
    <lineage>
        <taxon>Eukaryota</taxon>
        <taxon>Metazoa</taxon>
        <taxon>Ecdysozoa</taxon>
        <taxon>Arthropoda</taxon>
        <taxon>Crustacea</taxon>
        <taxon>Multicrustacea</taxon>
        <taxon>Hexanauplia</taxon>
        <taxon>Copepoda</taxon>
        <taxon>Harpacticoida</taxon>
        <taxon>Harpacticidae</taxon>
        <taxon>Tigriopus</taxon>
    </lineage>
</organism>
<evidence type="ECO:0000313" key="4">
    <source>
        <dbReference type="Proteomes" id="UP000318571"/>
    </source>
</evidence>
<dbReference type="InterPro" id="IPR036457">
    <property type="entry name" value="PPM-type-like_dom_sf"/>
</dbReference>
<evidence type="ECO:0000256" key="1">
    <source>
        <dbReference type="SAM" id="MobiDB-lite"/>
    </source>
</evidence>
<dbReference type="EMBL" id="VCGU01000007">
    <property type="protein sequence ID" value="TRY73761.1"/>
    <property type="molecule type" value="Genomic_DNA"/>
</dbReference>